<keyword evidence="6 8" id="KW-0472">Membrane</keyword>
<keyword evidence="13" id="KW-1185">Reference proteome</keyword>
<dbReference type="OrthoDB" id="9803054at2"/>
<dbReference type="EMBL" id="CP031093">
    <property type="protein sequence ID" value="QCF26434.1"/>
    <property type="molecule type" value="Genomic_DNA"/>
</dbReference>
<evidence type="ECO:0000256" key="10">
    <source>
        <dbReference type="SAM" id="Coils"/>
    </source>
</evidence>
<dbReference type="NCBIfam" id="TIGR03303">
    <property type="entry name" value="OM_YaeT"/>
    <property type="match status" value="1"/>
</dbReference>
<name>A0A4P7XIS3_9ALTE</name>
<feature type="domain" description="POTRA" evidence="11">
    <location>
        <begin position="349"/>
        <end position="423"/>
    </location>
</feature>
<evidence type="ECO:0000256" key="6">
    <source>
        <dbReference type="ARBA" id="ARBA00023136"/>
    </source>
</evidence>
<dbReference type="PANTHER" id="PTHR12815:SF23">
    <property type="entry name" value="OUTER MEMBRANE PROTEIN ASSEMBLY FACTOR BAMA"/>
    <property type="match status" value="1"/>
</dbReference>
<dbReference type="GO" id="GO:0043165">
    <property type="term" value="P:Gram-negative-bacterium-type cell outer membrane assembly"/>
    <property type="evidence" value="ECO:0007669"/>
    <property type="project" value="UniProtKB-UniRule"/>
</dbReference>
<feature type="signal peptide" evidence="8">
    <location>
        <begin position="1"/>
        <end position="24"/>
    </location>
</feature>
<feature type="chain" id="PRO_5021049291" description="Outer membrane protein assembly factor BamA" evidence="8">
    <location>
        <begin position="25"/>
        <end position="772"/>
    </location>
</feature>
<dbReference type="Gene3D" id="2.40.160.50">
    <property type="entry name" value="membrane protein fhac: a member of the omp85/tpsb transporter family"/>
    <property type="match status" value="1"/>
</dbReference>
<keyword evidence="5 8" id="KW-0677">Repeat</keyword>
<evidence type="ECO:0000256" key="1">
    <source>
        <dbReference type="ARBA" id="ARBA00004370"/>
    </source>
</evidence>
<feature type="domain" description="POTRA" evidence="11">
    <location>
        <begin position="178"/>
        <end position="266"/>
    </location>
</feature>
<dbReference type="InterPro" id="IPR000184">
    <property type="entry name" value="Bac_surfAg_D15"/>
</dbReference>
<dbReference type="FunFam" id="3.10.20.310:FF:000002">
    <property type="entry name" value="Outer membrane protein assembly factor BamA"/>
    <property type="match status" value="1"/>
</dbReference>
<keyword evidence="7 8" id="KW-0998">Cell outer membrane</keyword>
<dbReference type="PIRSF" id="PIRSF006076">
    <property type="entry name" value="OM_assembly_OMP85"/>
    <property type="match status" value="1"/>
</dbReference>
<gene>
    <name evidence="8 12" type="primary">bamA</name>
    <name evidence="12" type="ORF">soil367_11080</name>
</gene>
<feature type="domain" description="POTRA" evidence="11">
    <location>
        <begin position="95"/>
        <end position="175"/>
    </location>
</feature>
<sequence length="772" mass="85803" precursor="true">MRHPLLSFLLASALALCVIAPVQADEFVVSDIELRGLQRVSAGTVFSTLPVQIGDEVDEIALAEAIRTLFQSGLFTDIEVYRDDDVLILELQERPAISSIEIEGNKAIETDQLMKALENAGLQEGQVFKRATLERIELEIQRSYVAQGRYSSRVTGEVEELERNRVKLKLDINEGEVAAIRHINIIGNEAFTDDELIDLMELSAGGLWASITNADKYSRERLSGDLERIRSYYLDQGYIDFGFESTQVSISPDKKQVFISLSVNEGEQYRIRDVEIRGDLIVGEEELRKFVRIDEGDVFSRARLNQTSETLSRRLGREGYTFANVSAVPQAHDDKTASVTFMVEPGERTYVRRITFEGNTATHDEVLRQEMVQIEGAVASTDLIEASKVRLERLGFFEQVEVETRPVPGRDDQVDVNYAVTEQATGSLSASVGFSQSAGIILGLNISERNFFGTGRRVGFGVNSSESVKAANISYTNPYYTVDGVSRGFSLSAKETDYAEEDISSFVLDNYTARMNFGYPIDSITRLNFGVGYSRSNIDVNDVPAVEIEQFIEEEGKGFDAYLLNASWTRDSRNRGVLPTDGLMNAVSAEIAAPGSDLTYYRLTHRAEYLEPFNAAQTWGLRLRTELGYGDGYGSDSLMPFYEHFFSGGYGSVRGYEANSLGLNATRNPNDWRRERPFGGNVLTEASAELIFPTPFAGDNRSMRTSLFLDAGNVFDTARGFDPELGELRTSAGLSFQWITAIGPLAFSLAKPLNDKSGDDTQVFQFSLGQQF</sequence>
<evidence type="ECO:0000256" key="2">
    <source>
        <dbReference type="ARBA" id="ARBA00022452"/>
    </source>
</evidence>
<comment type="subunit">
    <text evidence="8">Part of the Bam complex.</text>
</comment>
<evidence type="ECO:0000313" key="13">
    <source>
        <dbReference type="Proteomes" id="UP000298049"/>
    </source>
</evidence>
<comment type="subcellular location">
    <subcellularLocation>
        <location evidence="8">Cell outer membrane</location>
    </subcellularLocation>
    <subcellularLocation>
        <location evidence="1">Membrane</location>
    </subcellularLocation>
</comment>
<dbReference type="KEGG" id="hmi:soil367_11080"/>
<keyword evidence="4 8" id="KW-0732">Signal</keyword>
<dbReference type="InterPro" id="IPR039910">
    <property type="entry name" value="D15-like"/>
</dbReference>
<accession>A0A4P7XIS3</accession>
<evidence type="ECO:0000256" key="4">
    <source>
        <dbReference type="ARBA" id="ARBA00022729"/>
    </source>
</evidence>
<dbReference type="Pfam" id="PF07244">
    <property type="entry name" value="POTRA"/>
    <property type="match status" value="4"/>
</dbReference>
<dbReference type="RefSeq" id="WP_136549155.1">
    <property type="nucleotide sequence ID" value="NZ_CP031093.1"/>
</dbReference>
<proteinExistence type="inferred from homology"/>
<comment type="similarity">
    <text evidence="8">Belongs to the BamA family.</text>
</comment>
<dbReference type="InterPro" id="IPR034746">
    <property type="entry name" value="POTRA"/>
</dbReference>
<evidence type="ECO:0000256" key="3">
    <source>
        <dbReference type="ARBA" id="ARBA00022692"/>
    </source>
</evidence>
<evidence type="ECO:0000256" key="9">
    <source>
        <dbReference type="NCBIfam" id="TIGR03303"/>
    </source>
</evidence>
<reference evidence="12 13" key="1">
    <citation type="submission" date="2018-07" db="EMBL/GenBank/DDBJ databases">
        <title>Marsedoiliclastica nanhaica gen. nov. sp. nov., a novel marine hydrocarbonoclastic bacterium isolated from an in-situ enriched hydrocarbon-degrading consortium in deep-sea sediment.</title>
        <authorList>
            <person name="Dong C."/>
            <person name="Ma T."/>
            <person name="Liu R."/>
            <person name="Shao Z."/>
        </authorList>
    </citation>
    <scope>NUCLEOTIDE SEQUENCE [LARGE SCALE GENOMIC DNA]</scope>
    <source>
        <strain evidence="13">soil36-7</strain>
    </source>
</reference>
<keyword evidence="10" id="KW-0175">Coiled coil</keyword>
<comment type="function">
    <text evidence="8">Part of the outer membrane protein assembly complex, which is involved in assembly and insertion of beta-barrel proteins into the outer membrane.</text>
</comment>
<keyword evidence="3 8" id="KW-0812">Transmembrane</keyword>
<dbReference type="GO" id="GO:0051205">
    <property type="term" value="P:protein insertion into membrane"/>
    <property type="evidence" value="ECO:0007669"/>
    <property type="project" value="UniProtKB-UniRule"/>
</dbReference>
<dbReference type="Proteomes" id="UP000298049">
    <property type="component" value="Chromosome"/>
</dbReference>
<dbReference type="AlphaFoldDB" id="A0A4P7XIS3"/>
<dbReference type="FunFam" id="3.10.20.310:FF:000001">
    <property type="entry name" value="Outer membrane protein assembly factor BamA"/>
    <property type="match status" value="1"/>
</dbReference>
<evidence type="ECO:0000256" key="8">
    <source>
        <dbReference type="HAMAP-Rule" id="MF_01430"/>
    </source>
</evidence>
<evidence type="ECO:0000259" key="11">
    <source>
        <dbReference type="PROSITE" id="PS51779"/>
    </source>
</evidence>
<evidence type="ECO:0000256" key="7">
    <source>
        <dbReference type="ARBA" id="ARBA00023237"/>
    </source>
</evidence>
<dbReference type="PROSITE" id="PS51779">
    <property type="entry name" value="POTRA"/>
    <property type="match status" value="5"/>
</dbReference>
<organism evidence="12 13">
    <name type="scientific">Hydrocarboniclastica marina</name>
    <dbReference type="NCBI Taxonomy" id="2259620"/>
    <lineage>
        <taxon>Bacteria</taxon>
        <taxon>Pseudomonadati</taxon>
        <taxon>Pseudomonadota</taxon>
        <taxon>Gammaproteobacteria</taxon>
        <taxon>Alteromonadales</taxon>
        <taxon>Alteromonadaceae</taxon>
        <taxon>Hydrocarboniclastica</taxon>
    </lineage>
</organism>
<protein>
    <recommendedName>
        <fullName evidence="8 9">Outer membrane protein assembly factor BamA</fullName>
    </recommendedName>
</protein>
<dbReference type="InterPro" id="IPR010827">
    <property type="entry name" value="BamA/TamA_POTRA"/>
</dbReference>
<dbReference type="HAMAP" id="MF_01430">
    <property type="entry name" value="OM_assembly_BamA"/>
    <property type="match status" value="1"/>
</dbReference>
<keyword evidence="2 8" id="KW-1134">Transmembrane beta strand</keyword>
<feature type="domain" description="POTRA" evidence="11">
    <location>
        <begin position="269"/>
        <end position="346"/>
    </location>
</feature>
<dbReference type="GO" id="GO:1990063">
    <property type="term" value="C:Bam protein complex"/>
    <property type="evidence" value="ECO:0007669"/>
    <property type="project" value="TreeGrafter"/>
</dbReference>
<feature type="domain" description="POTRA" evidence="11">
    <location>
        <begin position="27"/>
        <end position="94"/>
    </location>
</feature>
<evidence type="ECO:0000313" key="12">
    <source>
        <dbReference type="EMBL" id="QCF26434.1"/>
    </source>
</evidence>
<feature type="coiled-coil region" evidence="10">
    <location>
        <begin position="151"/>
        <end position="178"/>
    </location>
</feature>
<evidence type="ECO:0000256" key="5">
    <source>
        <dbReference type="ARBA" id="ARBA00022737"/>
    </source>
</evidence>
<dbReference type="Gene3D" id="3.10.20.310">
    <property type="entry name" value="membrane protein fhac"/>
    <property type="match status" value="5"/>
</dbReference>
<dbReference type="Pfam" id="PF01103">
    <property type="entry name" value="Omp85"/>
    <property type="match status" value="1"/>
</dbReference>
<dbReference type="PANTHER" id="PTHR12815">
    <property type="entry name" value="SORTING AND ASSEMBLY MACHINERY SAMM50 PROTEIN FAMILY MEMBER"/>
    <property type="match status" value="1"/>
</dbReference>
<dbReference type="InterPro" id="IPR023707">
    <property type="entry name" value="OM_assembly_BamA"/>
</dbReference>